<dbReference type="RefSeq" id="WP_220657109.1">
    <property type="nucleotide sequence ID" value="NZ_CBCSFC010000038.1"/>
</dbReference>
<sequence length="175" mass="17869">MTVARARIGVRQARRALAQYRAGAAPRELPPIEGVRFTPCTPDQTKRAALASGIRASAAAAAVRSGALTAYQVSIGSDSSTYLCRYDGGTATTEVYPASGPRGPVDHRAVAALARALVAAGPDLRRVAISLPPAAPSGPALVGLGFLDEGWSAPPAGGLIGADGGDWHMYTLLAH</sequence>
<evidence type="ECO:0000313" key="1">
    <source>
        <dbReference type="EMBL" id="MDP0400128.1"/>
    </source>
</evidence>
<name>A0AA90NDW1_9ACTN</name>
<protein>
    <submittedName>
        <fullName evidence="1">Uncharacterized protein</fullName>
    </submittedName>
</protein>
<gene>
    <name evidence="1" type="ORF">Q7X28_19605</name>
</gene>
<comment type="caution">
    <text evidence="1">The sequence shown here is derived from an EMBL/GenBank/DDBJ whole genome shotgun (WGS) entry which is preliminary data.</text>
</comment>
<keyword evidence="2" id="KW-1185">Reference proteome</keyword>
<dbReference type="EMBL" id="JAUTIX010000008">
    <property type="protein sequence ID" value="MDP0400128.1"/>
    <property type="molecule type" value="Genomic_DNA"/>
</dbReference>
<dbReference type="AlphaFoldDB" id="A0AA90NDW1"/>
<reference evidence="1" key="1">
    <citation type="submission" date="2023-08" db="EMBL/GenBank/DDBJ databases">
        <title>The draft genome of Tsukamurella strandjordii strain 050030.</title>
        <authorList>
            <person name="Zhao F."/>
            <person name="Feng Y."/>
            <person name="Zong Z."/>
        </authorList>
    </citation>
    <scope>NUCLEOTIDE SEQUENCE</scope>
    <source>
        <strain evidence="1">050030</strain>
    </source>
</reference>
<accession>A0AA90NDW1</accession>
<evidence type="ECO:0000313" key="2">
    <source>
        <dbReference type="Proteomes" id="UP001178281"/>
    </source>
</evidence>
<proteinExistence type="predicted"/>
<dbReference type="Proteomes" id="UP001178281">
    <property type="component" value="Unassembled WGS sequence"/>
</dbReference>
<organism evidence="1 2">
    <name type="scientific">Tsukamurella strandjordii</name>
    <dbReference type="NCBI Taxonomy" id="147577"/>
    <lineage>
        <taxon>Bacteria</taxon>
        <taxon>Bacillati</taxon>
        <taxon>Actinomycetota</taxon>
        <taxon>Actinomycetes</taxon>
        <taxon>Mycobacteriales</taxon>
        <taxon>Tsukamurellaceae</taxon>
        <taxon>Tsukamurella</taxon>
    </lineage>
</organism>